<keyword evidence="2" id="KW-1133">Transmembrane helix</keyword>
<feature type="transmembrane region" description="Helical" evidence="2">
    <location>
        <begin position="110"/>
        <end position="130"/>
    </location>
</feature>
<feature type="transmembrane region" description="Helical" evidence="2">
    <location>
        <begin position="261"/>
        <end position="281"/>
    </location>
</feature>
<evidence type="ECO:0000256" key="1">
    <source>
        <dbReference type="ARBA" id="ARBA00009617"/>
    </source>
</evidence>
<sequence length="440" mass="45733">MPQARLPLSTVLAYGLPAMPAAALTLPLYVVVPTFYSETLGLPLAAVGAVLIAVRLFDALNDPAFGWIGDRLQSGFGRRRLMVALSLPVTAFAAWKLFAPPPDAGLGYLALWMALLTGAFSALLLAWSAWGAELAGDYRERSRITGWRESFTVLGTLAAIAIPFVVAGAQDRAGLAVLGAAVAAGLLAFGGVAVLAVPEPRNHSVTRLTLKASLRAMAGNRPFLRLIAAYFANGLANGIPATLFLYFVSARLGEPDLRGPLLFLYFLCGLGGVPAATALAARIGKHRAWSLAMLLACVVFSAVPLIGAGDVAAFAAVCVLTGFVLGFDLSLPPSIQADVIDADTAVSGEQRSGIYFAAWSLATKLSLAAGVGIAFPLLALAGFDPQAGAGNAPGAMLALAVLYAWVPVALKLVAIALMWSFPFDETAQRAARTAIETRQA</sequence>
<dbReference type="PANTHER" id="PTHR11328">
    <property type="entry name" value="MAJOR FACILITATOR SUPERFAMILY DOMAIN-CONTAINING PROTEIN"/>
    <property type="match status" value="1"/>
</dbReference>
<feature type="transmembrane region" description="Helical" evidence="2">
    <location>
        <begin position="175"/>
        <end position="197"/>
    </location>
</feature>
<evidence type="ECO:0000313" key="3">
    <source>
        <dbReference type="EMBL" id="PHP68023.1"/>
    </source>
</evidence>
<feature type="transmembrane region" description="Helical" evidence="2">
    <location>
        <begin position="288"/>
        <end position="306"/>
    </location>
</feature>
<keyword evidence="2" id="KW-0812">Transmembrane</keyword>
<feature type="transmembrane region" description="Helical" evidence="2">
    <location>
        <begin position="223"/>
        <end position="249"/>
    </location>
</feature>
<feature type="transmembrane region" description="Helical" evidence="2">
    <location>
        <begin position="39"/>
        <end position="60"/>
    </location>
</feature>
<reference evidence="3 4" key="1">
    <citation type="submission" date="2017-10" db="EMBL/GenBank/DDBJ databases">
        <title>Sedimentibacterium mangrovi gen. nov., sp. nov., a novel member of family Phyllobacteriacea isolated from mangrove sediment.</title>
        <authorList>
            <person name="Liao H."/>
            <person name="Tian Y."/>
        </authorList>
    </citation>
    <scope>NUCLEOTIDE SEQUENCE [LARGE SCALE GENOMIC DNA]</scope>
    <source>
        <strain evidence="3 4">X9-2-2</strain>
    </source>
</reference>
<dbReference type="OrthoDB" id="181905at2"/>
<accession>A0A2G1QR76</accession>
<dbReference type="GO" id="GO:0015293">
    <property type="term" value="F:symporter activity"/>
    <property type="evidence" value="ECO:0007669"/>
    <property type="project" value="InterPro"/>
</dbReference>
<evidence type="ECO:0000256" key="2">
    <source>
        <dbReference type="SAM" id="Phobius"/>
    </source>
</evidence>
<dbReference type="Pfam" id="PF13347">
    <property type="entry name" value="MFS_2"/>
    <property type="match status" value="1"/>
</dbReference>
<dbReference type="SUPFAM" id="SSF103473">
    <property type="entry name" value="MFS general substrate transporter"/>
    <property type="match status" value="1"/>
</dbReference>
<dbReference type="Proteomes" id="UP000221168">
    <property type="component" value="Unassembled WGS sequence"/>
</dbReference>
<dbReference type="PANTHER" id="PTHR11328:SF24">
    <property type="entry name" value="MAJOR FACILITATOR SUPERFAMILY (MFS) PROFILE DOMAIN-CONTAINING PROTEIN"/>
    <property type="match status" value="1"/>
</dbReference>
<comment type="similarity">
    <text evidence="1">Belongs to the sodium:galactoside symporter (TC 2.A.2) family.</text>
</comment>
<comment type="caution">
    <text evidence="3">The sequence shown here is derived from an EMBL/GenBank/DDBJ whole genome shotgun (WGS) entry which is preliminary data.</text>
</comment>
<feature type="transmembrane region" description="Helical" evidence="2">
    <location>
        <begin position="395"/>
        <end position="419"/>
    </location>
</feature>
<proteinExistence type="inferred from homology"/>
<dbReference type="GO" id="GO:0005886">
    <property type="term" value="C:plasma membrane"/>
    <property type="evidence" value="ECO:0007669"/>
    <property type="project" value="TreeGrafter"/>
</dbReference>
<dbReference type="Gene3D" id="1.20.1250.20">
    <property type="entry name" value="MFS general substrate transporter like domains"/>
    <property type="match status" value="2"/>
</dbReference>
<keyword evidence="4" id="KW-1185">Reference proteome</keyword>
<feature type="transmembrane region" description="Helical" evidence="2">
    <location>
        <begin position="151"/>
        <end position="169"/>
    </location>
</feature>
<gene>
    <name evidence="3" type="ORF">CSC94_04980</name>
</gene>
<name>A0A2G1QR76_9HYPH</name>
<dbReference type="EMBL" id="PDVP01000002">
    <property type="protein sequence ID" value="PHP68023.1"/>
    <property type="molecule type" value="Genomic_DNA"/>
</dbReference>
<dbReference type="InterPro" id="IPR036259">
    <property type="entry name" value="MFS_trans_sf"/>
</dbReference>
<dbReference type="GO" id="GO:0008643">
    <property type="term" value="P:carbohydrate transport"/>
    <property type="evidence" value="ECO:0007669"/>
    <property type="project" value="InterPro"/>
</dbReference>
<feature type="transmembrane region" description="Helical" evidence="2">
    <location>
        <begin position="352"/>
        <end position="375"/>
    </location>
</feature>
<feature type="transmembrane region" description="Helical" evidence="2">
    <location>
        <begin position="312"/>
        <end position="331"/>
    </location>
</feature>
<protein>
    <submittedName>
        <fullName evidence="3">MFS transporter</fullName>
    </submittedName>
</protein>
<dbReference type="AlphaFoldDB" id="A0A2G1QR76"/>
<keyword evidence="2" id="KW-0472">Membrane</keyword>
<evidence type="ECO:0000313" key="4">
    <source>
        <dbReference type="Proteomes" id="UP000221168"/>
    </source>
</evidence>
<organism evidence="3 4">
    <name type="scientific">Zhengella mangrovi</name>
    <dbReference type="NCBI Taxonomy" id="1982044"/>
    <lineage>
        <taxon>Bacteria</taxon>
        <taxon>Pseudomonadati</taxon>
        <taxon>Pseudomonadota</taxon>
        <taxon>Alphaproteobacteria</taxon>
        <taxon>Hyphomicrobiales</taxon>
        <taxon>Notoacmeibacteraceae</taxon>
        <taxon>Zhengella</taxon>
    </lineage>
</organism>
<dbReference type="RefSeq" id="WP_099304411.1">
    <property type="nucleotide sequence ID" value="NZ_PDVP01000002.1"/>
</dbReference>
<dbReference type="InterPro" id="IPR039672">
    <property type="entry name" value="MFS_2"/>
</dbReference>